<dbReference type="Proteomes" id="UP000433309">
    <property type="component" value="Unassembled WGS sequence"/>
</dbReference>
<keyword evidence="2 3" id="KW-0186">Copper</keyword>
<keyword evidence="8" id="KW-1185">Reference proteome</keyword>
<dbReference type="RefSeq" id="WP_154378326.1">
    <property type="nucleotide sequence ID" value="NZ_WKJK01000008.1"/>
</dbReference>
<evidence type="ECO:0000256" key="3">
    <source>
        <dbReference type="PIRSR" id="PIRSR603782-1"/>
    </source>
</evidence>
<dbReference type="InterPro" id="IPR003782">
    <property type="entry name" value="SCO1/SenC"/>
</dbReference>
<dbReference type="FunFam" id="3.40.30.10:FF:000013">
    <property type="entry name" value="Blast:Protein SCO1 homolog, mitochondrial"/>
    <property type="match status" value="1"/>
</dbReference>
<feature type="domain" description="Thioredoxin" evidence="6">
    <location>
        <begin position="20"/>
        <end position="198"/>
    </location>
</feature>
<dbReference type="PANTHER" id="PTHR12151">
    <property type="entry name" value="ELECTRON TRANSPORT PROTIN SCO1/SENC FAMILY MEMBER"/>
    <property type="match status" value="1"/>
</dbReference>
<evidence type="ECO:0000313" key="7">
    <source>
        <dbReference type="EMBL" id="MRW91687.1"/>
    </source>
</evidence>
<feature type="binding site" evidence="3">
    <location>
        <position position="78"/>
    </location>
    <ligand>
        <name>Cu cation</name>
        <dbReference type="ChEBI" id="CHEBI:23378"/>
    </ligand>
</feature>
<organism evidence="7 8">
    <name type="scientific">Duganella guangzhouensis</name>
    <dbReference type="NCBI Taxonomy" id="2666084"/>
    <lineage>
        <taxon>Bacteria</taxon>
        <taxon>Pseudomonadati</taxon>
        <taxon>Pseudomonadota</taxon>
        <taxon>Betaproteobacteria</taxon>
        <taxon>Burkholderiales</taxon>
        <taxon>Oxalobacteraceae</taxon>
        <taxon>Telluria group</taxon>
        <taxon>Duganella</taxon>
    </lineage>
</organism>
<evidence type="ECO:0000256" key="5">
    <source>
        <dbReference type="SAM" id="SignalP"/>
    </source>
</evidence>
<feature type="signal peptide" evidence="5">
    <location>
        <begin position="1"/>
        <end position="18"/>
    </location>
</feature>
<proteinExistence type="inferred from homology"/>
<evidence type="ECO:0000256" key="1">
    <source>
        <dbReference type="ARBA" id="ARBA00010996"/>
    </source>
</evidence>
<sequence length="198" mass="21589">MKKLLAFVLIAVSLLAGCGEKPGAAAPKQVFQGTDLTGANFGRDFALTDHNGKPRTMADFKGKAVIMFFGYTQCPDVCPTTMAEMSEVMKQLGPQAEQVQVLFVTVDPERDTQKLLAEYVPAFDKRFLGLYGTAEQTAAVAKEFKVIYNKVPGTTKGSYSMDHTAASYVFDKDGKLRLLLRPGQPTSTTVHDLKLLLS</sequence>
<dbReference type="Gene3D" id="3.40.30.10">
    <property type="entry name" value="Glutaredoxin"/>
    <property type="match status" value="1"/>
</dbReference>
<evidence type="ECO:0000259" key="6">
    <source>
        <dbReference type="PROSITE" id="PS51352"/>
    </source>
</evidence>
<keyword evidence="4" id="KW-1015">Disulfide bond</keyword>
<dbReference type="InterPro" id="IPR013766">
    <property type="entry name" value="Thioredoxin_domain"/>
</dbReference>
<comment type="caution">
    <text evidence="7">The sequence shown here is derived from an EMBL/GenBank/DDBJ whole genome shotgun (WGS) entry which is preliminary data.</text>
</comment>
<comment type="similarity">
    <text evidence="1">Belongs to the SCO1/2 family.</text>
</comment>
<evidence type="ECO:0000313" key="8">
    <source>
        <dbReference type="Proteomes" id="UP000433309"/>
    </source>
</evidence>
<feature type="binding site" evidence="3">
    <location>
        <position position="163"/>
    </location>
    <ligand>
        <name>Cu cation</name>
        <dbReference type="ChEBI" id="CHEBI:23378"/>
    </ligand>
</feature>
<dbReference type="PANTHER" id="PTHR12151:SF25">
    <property type="entry name" value="LINALOOL DEHYDRATASE_ISOMERASE DOMAIN-CONTAINING PROTEIN"/>
    <property type="match status" value="1"/>
</dbReference>
<keyword evidence="5" id="KW-0732">Signal</keyword>
<evidence type="ECO:0000256" key="2">
    <source>
        <dbReference type="ARBA" id="ARBA00023008"/>
    </source>
</evidence>
<name>A0A6I2L3F6_9BURK</name>
<feature type="binding site" evidence="3">
    <location>
        <position position="74"/>
    </location>
    <ligand>
        <name>Cu cation</name>
        <dbReference type="ChEBI" id="CHEBI:23378"/>
    </ligand>
</feature>
<dbReference type="PROSITE" id="PS51352">
    <property type="entry name" value="THIOREDOXIN_2"/>
    <property type="match status" value="1"/>
</dbReference>
<dbReference type="CDD" id="cd02968">
    <property type="entry name" value="SCO"/>
    <property type="match status" value="1"/>
</dbReference>
<feature type="chain" id="PRO_5026144512" evidence="5">
    <location>
        <begin position="19"/>
        <end position="198"/>
    </location>
</feature>
<reference evidence="7 8" key="1">
    <citation type="submission" date="2019-11" db="EMBL/GenBank/DDBJ databases">
        <title>Novel species isolated from a subtropical stream in China.</title>
        <authorList>
            <person name="Lu H."/>
        </authorList>
    </citation>
    <scope>NUCLEOTIDE SEQUENCE [LARGE SCALE GENOMIC DNA]</scope>
    <source>
        <strain evidence="7 8">FT80W</strain>
    </source>
</reference>
<gene>
    <name evidence="7" type="ORF">GJ699_16970</name>
</gene>
<dbReference type="Pfam" id="PF02630">
    <property type="entry name" value="SCO1-SenC"/>
    <property type="match status" value="1"/>
</dbReference>
<dbReference type="PROSITE" id="PS51257">
    <property type="entry name" value="PROKAR_LIPOPROTEIN"/>
    <property type="match status" value="1"/>
</dbReference>
<accession>A0A6I2L3F6</accession>
<dbReference type="EMBL" id="WKJK01000008">
    <property type="protein sequence ID" value="MRW91687.1"/>
    <property type="molecule type" value="Genomic_DNA"/>
</dbReference>
<dbReference type="SUPFAM" id="SSF52833">
    <property type="entry name" value="Thioredoxin-like"/>
    <property type="match status" value="1"/>
</dbReference>
<dbReference type="GO" id="GO:0046872">
    <property type="term" value="F:metal ion binding"/>
    <property type="evidence" value="ECO:0007669"/>
    <property type="project" value="UniProtKB-KW"/>
</dbReference>
<dbReference type="InterPro" id="IPR036249">
    <property type="entry name" value="Thioredoxin-like_sf"/>
</dbReference>
<feature type="disulfide bond" description="Redox-active" evidence="4">
    <location>
        <begin position="74"/>
        <end position="78"/>
    </location>
</feature>
<keyword evidence="3" id="KW-0479">Metal-binding</keyword>
<protein>
    <submittedName>
        <fullName evidence="7">Redoxin domain-containing protein</fullName>
    </submittedName>
</protein>
<evidence type="ECO:0000256" key="4">
    <source>
        <dbReference type="PIRSR" id="PIRSR603782-2"/>
    </source>
</evidence>
<dbReference type="AlphaFoldDB" id="A0A6I2L3F6"/>